<dbReference type="Proteomes" id="UP000255508">
    <property type="component" value="Unassembled WGS sequence"/>
</dbReference>
<reference evidence="1 2" key="1">
    <citation type="journal article" date="2018" name="ISME J.">
        <title>Endosymbiont genomes yield clues of tubeworm success.</title>
        <authorList>
            <person name="Li Y."/>
            <person name="Liles M.R."/>
            <person name="Halanych K.M."/>
        </authorList>
    </citation>
    <scope>NUCLEOTIDE SEQUENCE [LARGE SCALE GENOMIC DNA]</scope>
    <source>
        <strain evidence="1">A1422</strain>
    </source>
</reference>
<sequence length="128" mass="14143">MKPIALLSILLFGLFGCQEIDVSQMSPEEREAVTSLAWLKNADATKDADTAIRRGDHRLIAMATRSPTLPGVPVESSSKAKSVCGIRYLEGSTDAVVSDLHLKLLQEAQKYAEQFNHIMLKRCLDRSK</sequence>
<evidence type="ECO:0000313" key="2">
    <source>
        <dbReference type="Proteomes" id="UP000255508"/>
    </source>
</evidence>
<accession>A0A370DC14</accession>
<dbReference type="EMBL" id="QFXD01000324">
    <property type="protein sequence ID" value="RDH81837.1"/>
    <property type="molecule type" value="Genomic_DNA"/>
</dbReference>
<dbReference type="GO" id="GO:0016740">
    <property type="term" value="F:transferase activity"/>
    <property type="evidence" value="ECO:0007669"/>
    <property type="project" value="UniProtKB-KW"/>
</dbReference>
<name>A0A370DC14_9GAMM</name>
<protein>
    <submittedName>
        <fullName evidence="1">Glutamyl-tRNA amidotransferase</fullName>
    </submittedName>
</protein>
<dbReference type="PROSITE" id="PS51257">
    <property type="entry name" value="PROKAR_LIPOPROTEIN"/>
    <property type="match status" value="1"/>
</dbReference>
<proteinExistence type="predicted"/>
<comment type="caution">
    <text evidence="1">The sequence shown here is derived from an EMBL/GenBank/DDBJ whole genome shotgun (WGS) entry which is preliminary data.</text>
</comment>
<evidence type="ECO:0000313" key="1">
    <source>
        <dbReference type="EMBL" id="RDH81837.1"/>
    </source>
</evidence>
<dbReference type="AlphaFoldDB" id="A0A370DC14"/>
<keyword evidence="1" id="KW-0808">Transferase</keyword>
<organism evidence="1 2">
    <name type="scientific">endosymbiont of Lamellibrachia luymesi</name>
    <dbReference type="NCBI Taxonomy" id="2200907"/>
    <lineage>
        <taxon>Bacteria</taxon>
        <taxon>Pseudomonadati</taxon>
        <taxon>Pseudomonadota</taxon>
        <taxon>Gammaproteobacteria</taxon>
        <taxon>sulfur-oxidizing symbionts</taxon>
    </lineage>
</organism>
<gene>
    <name evidence="1" type="ORF">DIZ79_18160</name>
</gene>